<dbReference type="Proteomes" id="UP000838412">
    <property type="component" value="Chromosome 11"/>
</dbReference>
<dbReference type="InterPro" id="IPR010313">
    <property type="entry name" value="Glycine_N-acyltransferase"/>
</dbReference>
<evidence type="ECO:0000259" key="3">
    <source>
        <dbReference type="Pfam" id="PF06021"/>
    </source>
</evidence>
<dbReference type="EMBL" id="OV696696">
    <property type="protein sequence ID" value="CAH1240234.1"/>
    <property type="molecule type" value="Genomic_DNA"/>
</dbReference>
<organism evidence="4 5">
    <name type="scientific">Branchiostoma lanceolatum</name>
    <name type="common">Common lancelet</name>
    <name type="synonym">Amphioxus lanceolatum</name>
    <dbReference type="NCBI Taxonomy" id="7740"/>
    <lineage>
        <taxon>Eukaryota</taxon>
        <taxon>Metazoa</taxon>
        <taxon>Chordata</taxon>
        <taxon>Cephalochordata</taxon>
        <taxon>Leptocardii</taxon>
        <taxon>Amphioxiformes</taxon>
        <taxon>Branchiostomatidae</taxon>
        <taxon>Branchiostoma</taxon>
    </lineage>
</organism>
<reference evidence="4" key="1">
    <citation type="submission" date="2022-01" db="EMBL/GenBank/DDBJ databases">
        <authorList>
            <person name="Braso-Vives M."/>
        </authorList>
    </citation>
    <scope>NUCLEOTIDE SEQUENCE</scope>
</reference>
<dbReference type="EC" id="2.3.1.-" evidence="1"/>
<keyword evidence="1" id="KW-0808">Transferase</keyword>
<accession>A0A8J9W565</accession>
<protein>
    <recommendedName>
        <fullName evidence="1">Glycine N-acyltransferase-like protein</fullName>
        <ecNumber evidence="1">2.3.1.-</ecNumber>
    </recommendedName>
</protein>
<dbReference type="Gene3D" id="3.40.630.30">
    <property type="match status" value="1"/>
</dbReference>
<evidence type="ECO:0000256" key="2">
    <source>
        <dbReference type="SAM" id="Phobius"/>
    </source>
</evidence>
<dbReference type="OrthoDB" id="61870at2759"/>
<evidence type="ECO:0000313" key="5">
    <source>
        <dbReference type="Proteomes" id="UP000838412"/>
    </source>
</evidence>
<dbReference type="PANTHER" id="PTHR15298">
    <property type="entry name" value="L-COA N-ACYLTRANSFERASE-RELATED"/>
    <property type="match status" value="1"/>
</dbReference>
<dbReference type="GO" id="GO:0005739">
    <property type="term" value="C:mitochondrion"/>
    <property type="evidence" value="ECO:0007669"/>
    <property type="project" value="InterPro"/>
</dbReference>
<dbReference type="SUPFAM" id="SSF55729">
    <property type="entry name" value="Acyl-CoA N-acyltransferases (Nat)"/>
    <property type="match status" value="1"/>
</dbReference>
<sequence>MMSCQRLSSRALQELVDTFRLRRNLAVGPSTAKIFYTARNYLAGKIPGELVFAVDKWPDFSAVMCAVGEGTYQYLQDIETYTFYWENNQGLLRLLRDAKFVDWDETFTIAGFSERGLPLLNQVCHDMNKPPPTNDTMTHCNTAFFTGQIIGNDSPPSPLLTIGPLEVQHAELVNRVWRWGGQSKVLEFLQYLIRTFPSRCLYDENDQPLSFSVAQPWAIYGASLLGVAIILIRVNLKFSSD</sequence>
<dbReference type="InterPro" id="IPR015938">
    <property type="entry name" value="Glycine_N-acyltransferase_N"/>
</dbReference>
<dbReference type="Pfam" id="PF06021">
    <property type="entry name" value="Gly_acyl_tr_N"/>
    <property type="match status" value="1"/>
</dbReference>
<feature type="domain" description="Glycine N-acyltransferase N-terminal" evidence="3">
    <location>
        <begin position="47"/>
        <end position="197"/>
    </location>
</feature>
<dbReference type="GO" id="GO:0047961">
    <property type="term" value="F:glycine N-acyltransferase activity"/>
    <property type="evidence" value="ECO:0007669"/>
    <property type="project" value="InterPro"/>
</dbReference>
<keyword evidence="2" id="KW-0812">Transmembrane</keyword>
<comment type="similarity">
    <text evidence="1">Belongs to the glycine N-acyltransferase family.</text>
</comment>
<dbReference type="PANTHER" id="PTHR15298:SF1">
    <property type="entry name" value="GLYCINE N-ACYLTRANSFERASE-LIKE PROTEIN"/>
    <property type="match status" value="1"/>
</dbReference>
<keyword evidence="2" id="KW-0472">Membrane</keyword>
<dbReference type="InterPro" id="IPR016181">
    <property type="entry name" value="Acyl_CoA_acyltransferase"/>
</dbReference>
<keyword evidence="5" id="KW-1185">Reference proteome</keyword>
<proteinExistence type="inferred from homology"/>
<evidence type="ECO:0000313" key="4">
    <source>
        <dbReference type="EMBL" id="CAH1240234.1"/>
    </source>
</evidence>
<gene>
    <name evidence="4" type="primary">GLYATL3</name>
    <name evidence="4" type="ORF">BLAG_LOCUS4254</name>
</gene>
<dbReference type="AlphaFoldDB" id="A0A8J9W565"/>
<keyword evidence="1" id="KW-0012">Acyltransferase</keyword>
<feature type="transmembrane region" description="Helical" evidence="2">
    <location>
        <begin position="217"/>
        <end position="236"/>
    </location>
</feature>
<evidence type="ECO:0000256" key="1">
    <source>
        <dbReference type="RuleBase" id="RU368002"/>
    </source>
</evidence>
<keyword evidence="2" id="KW-1133">Transmembrane helix</keyword>
<name>A0A8J9W565_BRALA</name>